<evidence type="ECO:0000256" key="3">
    <source>
        <dbReference type="ARBA" id="ARBA00016337"/>
    </source>
</evidence>
<proteinExistence type="predicted"/>
<gene>
    <name evidence="11" type="ORF">E6C64_15370</name>
</gene>
<evidence type="ECO:0000256" key="5">
    <source>
        <dbReference type="ARBA" id="ARBA00022679"/>
    </source>
</evidence>
<evidence type="ECO:0000256" key="4">
    <source>
        <dbReference type="ARBA" id="ARBA00022630"/>
    </source>
</evidence>
<dbReference type="GO" id="GO:0016740">
    <property type="term" value="F:transferase activity"/>
    <property type="evidence" value="ECO:0007669"/>
    <property type="project" value="UniProtKB-KW"/>
</dbReference>
<dbReference type="Proteomes" id="UP000309133">
    <property type="component" value="Unassembled WGS sequence"/>
</dbReference>
<dbReference type="AlphaFoldDB" id="A0A4S4FIV4"/>
<dbReference type="InterPro" id="IPR003374">
    <property type="entry name" value="ApbE-like_sf"/>
</dbReference>
<keyword evidence="8" id="KW-0460">Magnesium</keyword>
<evidence type="ECO:0000313" key="12">
    <source>
        <dbReference type="Proteomes" id="UP000309133"/>
    </source>
</evidence>
<keyword evidence="5 11" id="KW-0808">Transferase</keyword>
<evidence type="ECO:0000256" key="7">
    <source>
        <dbReference type="ARBA" id="ARBA00022827"/>
    </source>
</evidence>
<keyword evidence="4" id="KW-0285">Flavoprotein</keyword>
<evidence type="ECO:0000256" key="10">
    <source>
        <dbReference type="ARBA" id="ARBA00048540"/>
    </source>
</evidence>
<evidence type="ECO:0000313" key="11">
    <source>
        <dbReference type="EMBL" id="THG30018.1"/>
    </source>
</evidence>
<dbReference type="RefSeq" id="WP_136428356.1">
    <property type="nucleotide sequence ID" value="NZ_SSSM01000005.1"/>
</dbReference>
<evidence type="ECO:0000256" key="9">
    <source>
        <dbReference type="ARBA" id="ARBA00031306"/>
    </source>
</evidence>
<accession>A0A4S4FIV4</accession>
<dbReference type="GO" id="GO:0046872">
    <property type="term" value="F:metal ion binding"/>
    <property type="evidence" value="ECO:0007669"/>
    <property type="project" value="UniProtKB-KW"/>
</dbReference>
<dbReference type="EC" id="2.7.1.180" evidence="2"/>
<dbReference type="PANTHER" id="PTHR30040">
    <property type="entry name" value="THIAMINE BIOSYNTHESIS LIPOPROTEIN APBE"/>
    <property type="match status" value="1"/>
</dbReference>
<keyword evidence="12" id="KW-1185">Reference proteome</keyword>
<protein>
    <recommendedName>
        <fullName evidence="3">FAD:protein FMN transferase</fullName>
        <ecNumber evidence="2">2.7.1.180</ecNumber>
    </recommendedName>
    <alternativeName>
        <fullName evidence="9">Flavin transferase</fullName>
    </alternativeName>
</protein>
<dbReference type="InterPro" id="IPR024932">
    <property type="entry name" value="ApbE"/>
</dbReference>
<evidence type="ECO:0000256" key="6">
    <source>
        <dbReference type="ARBA" id="ARBA00022723"/>
    </source>
</evidence>
<evidence type="ECO:0000256" key="1">
    <source>
        <dbReference type="ARBA" id="ARBA00001946"/>
    </source>
</evidence>
<keyword evidence="7" id="KW-0274">FAD</keyword>
<dbReference type="EMBL" id="SSSM01000005">
    <property type="protein sequence ID" value="THG30018.1"/>
    <property type="molecule type" value="Genomic_DNA"/>
</dbReference>
<dbReference type="SUPFAM" id="SSF143631">
    <property type="entry name" value="ApbE-like"/>
    <property type="match status" value="1"/>
</dbReference>
<dbReference type="PANTHER" id="PTHR30040:SF2">
    <property type="entry name" value="FAD:PROTEIN FMN TRANSFERASE"/>
    <property type="match status" value="1"/>
</dbReference>
<evidence type="ECO:0000256" key="8">
    <source>
        <dbReference type="ARBA" id="ARBA00022842"/>
    </source>
</evidence>
<comment type="catalytic activity">
    <reaction evidence="10">
        <text>L-threonyl-[protein] + FAD = FMN-L-threonyl-[protein] + AMP + H(+)</text>
        <dbReference type="Rhea" id="RHEA:36847"/>
        <dbReference type="Rhea" id="RHEA-COMP:11060"/>
        <dbReference type="Rhea" id="RHEA-COMP:11061"/>
        <dbReference type="ChEBI" id="CHEBI:15378"/>
        <dbReference type="ChEBI" id="CHEBI:30013"/>
        <dbReference type="ChEBI" id="CHEBI:57692"/>
        <dbReference type="ChEBI" id="CHEBI:74257"/>
        <dbReference type="ChEBI" id="CHEBI:456215"/>
        <dbReference type="EC" id="2.7.1.180"/>
    </reaction>
</comment>
<evidence type="ECO:0000256" key="2">
    <source>
        <dbReference type="ARBA" id="ARBA00011955"/>
    </source>
</evidence>
<comment type="caution">
    <text evidence="11">The sequence shown here is derived from an EMBL/GenBank/DDBJ whole genome shotgun (WGS) entry which is preliminary data.</text>
</comment>
<reference evidence="11 12" key="1">
    <citation type="submission" date="2019-04" db="EMBL/GenBank/DDBJ databases">
        <authorList>
            <person name="Jiang L."/>
        </authorList>
    </citation>
    <scope>NUCLEOTIDE SEQUENCE [LARGE SCALE GENOMIC DNA]</scope>
    <source>
        <strain evidence="11 12">YIM 131853</strain>
    </source>
</reference>
<dbReference type="OrthoDB" id="9778595at2"/>
<sequence>MRHVFPTMGTVASIELPDDHAHRLADLRAIFRATQARYSLFDVDSELSLIARGALDLTDSSDAMRETYLRALEWRTATAGLFSPHRPDGILDLNGIVKADAIEQAGAHLDAVGCDRWTINVGGDILVRGADDPWVIGIADPTDAQGLISSVSLRPPRRAVATSGSAQRGDHIWLGGDPGPARFVQVTVVADDIVTADVLATAIVAGGREALDDIADRWPIDVLAVDREGQILATPGLRPQPPAEVTRMAG</sequence>
<dbReference type="Pfam" id="PF02424">
    <property type="entry name" value="ApbE"/>
    <property type="match status" value="1"/>
</dbReference>
<organism evidence="11 12">
    <name type="scientific">Naasia lichenicola</name>
    <dbReference type="NCBI Taxonomy" id="2565933"/>
    <lineage>
        <taxon>Bacteria</taxon>
        <taxon>Bacillati</taxon>
        <taxon>Actinomycetota</taxon>
        <taxon>Actinomycetes</taxon>
        <taxon>Micrococcales</taxon>
        <taxon>Microbacteriaceae</taxon>
        <taxon>Naasia</taxon>
    </lineage>
</organism>
<name>A0A4S4FIV4_9MICO</name>
<dbReference type="Gene3D" id="3.10.520.10">
    <property type="entry name" value="ApbE-like domains"/>
    <property type="match status" value="2"/>
</dbReference>
<keyword evidence="6" id="KW-0479">Metal-binding</keyword>
<comment type="cofactor">
    <cofactor evidence="1">
        <name>Mg(2+)</name>
        <dbReference type="ChEBI" id="CHEBI:18420"/>
    </cofactor>
</comment>